<dbReference type="AlphaFoldDB" id="A0AAV7QCS2"/>
<sequence>MPLRARGRAPARVVTRTEMQEREEEAARASGGHWRRTALEEQWLLIVALPRLRTPWQRNRVVSQKALVEQTLKLWP</sequence>
<feature type="region of interest" description="Disordered" evidence="1">
    <location>
        <begin position="1"/>
        <end position="31"/>
    </location>
</feature>
<dbReference type="Proteomes" id="UP001066276">
    <property type="component" value="Chromosome 6"/>
</dbReference>
<evidence type="ECO:0000256" key="1">
    <source>
        <dbReference type="SAM" id="MobiDB-lite"/>
    </source>
</evidence>
<evidence type="ECO:0000313" key="2">
    <source>
        <dbReference type="EMBL" id="KAJ1138312.1"/>
    </source>
</evidence>
<proteinExistence type="predicted"/>
<gene>
    <name evidence="2" type="ORF">NDU88_004699</name>
</gene>
<keyword evidence="3" id="KW-1185">Reference proteome</keyword>
<protein>
    <submittedName>
        <fullName evidence="2">Uncharacterized protein</fullName>
    </submittedName>
</protein>
<reference evidence="2" key="1">
    <citation type="journal article" date="2022" name="bioRxiv">
        <title>Sequencing and chromosome-scale assembly of the giantPleurodeles waltlgenome.</title>
        <authorList>
            <person name="Brown T."/>
            <person name="Elewa A."/>
            <person name="Iarovenko S."/>
            <person name="Subramanian E."/>
            <person name="Araus A.J."/>
            <person name="Petzold A."/>
            <person name="Susuki M."/>
            <person name="Suzuki K.-i.T."/>
            <person name="Hayashi T."/>
            <person name="Toyoda A."/>
            <person name="Oliveira C."/>
            <person name="Osipova E."/>
            <person name="Leigh N.D."/>
            <person name="Simon A."/>
            <person name="Yun M.H."/>
        </authorList>
    </citation>
    <scope>NUCLEOTIDE SEQUENCE</scope>
    <source>
        <strain evidence="2">20211129_DDA</strain>
        <tissue evidence="2">Liver</tissue>
    </source>
</reference>
<name>A0AAV7QCS2_PLEWA</name>
<accession>A0AAV7QCS2</accession>
<organism evidence="2 3">
    <name type="scientific">Pleurodeles waltl</name>
    <name type="common">Iberian ribbed newt</name>
    <dbReference type="NCBI Taxonomy" id="8319"/>
    <lineage>
        <taxon>Eukaryota</taxon>
        <taxon>Metazoa</taxon>
        <taxon>Chordata</taxon>
        <taxon>Craniata</taxon>
        <taxon>Vertebrata</taxon>
        <taxon>Euteleostomi</taxon>
        <taxon>Amphibia</taxon>
        <taxon>Batrachia</taxon>
        <taxon>Caudata</taxon>
        <taxon>Salamandroidea</taxon>
        <taxon>Salamandridae</taxon>
        <taxon>Pleurodelinae</taxon>
        <taxon>Pleurodeles</taxon>
    </lineage>
</organism>
<comment type="caution">
    <text evidence="2">The sequence shown here is derived from an EMBL/GenBank/DDBJ whole genome shotgun (WGS) entry which is preliminary data.</text>
</comment>
<evidence type="ECO:0000313" key="3">
    <source>
        <dbReference type="Proteomes" id="UP001066276"/>
    </source>
</evidence>
<dbReference type="EMBL" id="JANPWB010000010">
    <property type="protein sequence ID" value="KAJ1138312.1"/>
    <property type="molecule type" value="Genomic_DNA"/>
</dbReference>